<proteinExistence type="predicted"/>
<dbReference type="Proteomes" id="UP001732700">
    <property type="component" value="Chromosome 1A"/>
</dbReference>
<sequence>MKTARALSERGSRVPATAAPSGSTTTTMPDYSIYDLAAAMAAARKDAAGDGFPAAREAKREVREIEFFPTSTANSRADESEFAKTMRRAPPFSSSPSSPGVGGYAAPLDLSLRL</sequence>
<reference evidence="1" key="1">
    <citation type="submission" date="2021-05" db="EMBL/GenBank/DDBJ databases">
        <authorList>
            <person name="Scholz U."/>
            <person name="Mascher M."/>
            <person name="Fiebig A."/>
        </authorList>
    </citation>
    <scope>NUCLEOTIDE SEQUENCE [LARGE SCALE GENOMIC DNA]</scope>
</reference>
<evidence type="ECO:0000313" key="2">
    <source>
        <dbReference type="Proteomes" id="UP001732700"/>
    </source>
</evidence>
<evidence type="ECO:0000313" key="1">
    <source>
        <dbReference type="EnsemblPlants" id="AVESA.00010b.r2.1AG0011710.1.CDS"/>
    </source>
</evidence>
<keyword evidence="2" id="KW-1185">Reference proteome</keyword>
<name>A0ACD5T8U5_AVESA</name>
<accession>A0ACD5T8U5</accession>
<reference evidence="1" key="2">
    <citation type="submission" date="2025-09" db="UniProtKB">
        <authorList>
            <consortium name="EnsemblPlants"/>
        </authorList>
    </citation>
    <scope>IDENTIFICATION</scope>
</reference>
<dbReference type="EnsemblPlants" id="AVESA.00010b.r2.1AG0011710.1">
    <property type="protein sequence ID" value="AVESA.00010b.r2.1AG0011710.1.CDS"/>
    <property type="gene ID" value="AVESA.00010b.r2.1AG0011710"/>
</dbReference>
<organism evidence="1 2">
    <name type="scientific">Avena sativa</name>
    <name type="common">Oat</name>
    <dbReference type="NCBI Taxonomy" id="4498"/>
    <lineage>
        <taxon>Eukaryota</taxon>
        <taxon>Viridiplantae</taxon>
        <taxon>Streptophyta</taxon>
        <taxon>Embryophyta</taxon>
        <taxon>Tracheophyta</taxon>
        <taxon>Spermatophyta</taxon>
        <taxon>Magnoliopsida</taxon>
        <taxon>Liliopsida</taxon>
        <taxon>Poales</taxon>
        <taxon>Poaceae</taxon>
        <taxon>BOP clade</taxon>
        <taxon>Pooideae</taxon>
        <taxon>Poodae</taxon>
        <taxon>Poeae</taxon>
        <taxon>Poeae Chloroplast Group 1 (Aveneae type)</taxon>
        <taxon>Aveninae</taxon>
        <taxon>Avena</taxon>
    </lineage>
</organism>
<protein>
    <submittedName>
        <fullName evidence="1">Uncharacterized protein</fullName>
    </submittedName>
</protein>